<accession>A0A485LL00</accession>
<dbReference type="GO" id="GO:0035368">
    <property type="term" value="F:selenocysteine insertion sequence binding"/>
    <property type="evidence" value="ECO:0007669"/>
    <property type="project" value="InterPro"/>
</dbReference>
<evidence type="ECO:0000313" key="4">
    <source>
        <dbReference type="EMBL" id="VFT99180.1"/>
    </source>
</evidence>
<dbReference type="InterPro" id="IPR035979">
    <property type="entry name" value="RBD_domain_sf"/>
</dbReference>
<proteinExistence type="predicted"/>
<evidence type="ECO:0000313" key="5">
    <source>
        <dbReference type="Proteomes" id="UP000332933"/>
    </source>
</evidence>
<dbReference type="InterPro" id="IPR004038">
    <property type="entry name" value="Ribosomal_eL8/eL30/eS12/Gad45"/>
</dbReference>
<keyword evidence="5" id="KW-1185">Reference proteome</keyword>
<name>A0A485LL00_9STRA</name>
<sequence>MPPRQILRRPKDESKTSQSHPAQTATQTQRHEAKTEERHRQPASGGRADGSAQVTRPRREVQGGSRPPTASNAVHVATPLVHAQVAPPPPPTGSRRWEVAPTPTATTSSAPVVAVPAEARPEVVEKKQARSKAHKTPRQPSAGLSIADFVKPAKKKAPASVNQRASTTPRIPPPPTKSPVLGSMSVPKNSISSVETDPTPPPTTSDKPQKKKKLSTLKKRVVKDRAAKWVSFHAAMATQEASEVLSSPSVAEASRRIQVIHLVEPDEVEDDNEYDDTLADVTTQFQSHGSIVSIHLDRATGTIDVEYAIGGSASAAVAALHNAKFGGHQIACVRIPDDATSQVALRQVHVDGFCSPDELVDPDEFDEVVTDVQRTFSTPQHVLVHADVDKSTGSIRLEYASTKAAIEIAALFHRKAFGGKTIRAVWHKKDDDDDDDLDDAKEKQVAECAIPPVRKLPNAQAIREYVDQAIDVGGEFENLVTAFLGRLMSLQERARLTNPLKAKKTRRLVFGLREVKRGLKNGKIMCLMVAYNIDECAAEGGLDDKVIELIDLARVLKITVIFSLSKRKLGKALLKSIRVSCVGIYNVDGANDMWGDVKKKAASLQGTTPSIAPEEAGSVPQDLLNH</sequence>
<dbReference type="Gene3D" id="3.30.70.330">
    <property type="match status" value="2"/>
</dbReference>
<dbReference type="GO" id="GO:0005739">
    <property type="term" value="C:mitochondrion"/>
    <property type="evidence" value="ECO:0007669"/>
    <property type="project" value="TreeGrafter"/>
</dbReference>
<dbReference type="GO" id="GO:1990904">
    <property type="term" value="C:ribonucleoprotein complex"/>
    <property type="evidence" value="ECO:0007669"/>
    <property type="project" value="TreeGrafter"/>
</dbReference>
<feature type="compositionally biased region" description="Low complexity" evidence="1">
    <location>
        <begin position="99"/>
        <end position="118"/>
    </location>
</feature>
<dbReference type="EMBL" id="CAADRA010007092">
    <property type="protein sequence ID" value="VFT99180.1"/>
    <property type="molecule type" value="Genomic_DNA"/>
</dbReference>
<dbReference type="Gene3D" id="3.30.1330.30">
    <property type="match status" value="1"/>
</dbReference>
<feature type="compositionally biased region" description="Basic and acidic residues" evidence="1">
    <location>
        <begin position="29"/>
        <end position="40"/>
    </location>
</feature>
<dbReference type="EMBL" id="VJMH01007066">
    <property type="protein sequence ID" value="KAF0685621.1"/>
    <property type="molecule type" value="Genomic_DNA"/>
</dbReference>
<evidence type="ECO:0000259" key="2">
    <source>
        <dbReference type="Pfam" id="PF01248"/>
    </source>
</evidence>
<feature type="compositionally biased region" description="Basic and acidic residues" evidence="1">
    <location>
        <begin position="119"/>
        <end position="128"/>
    </location>
</feature>
<dbReference type="Proteomes" id="UP000332933">
    <property type="component" value="Unassembled WGS sequence"/>
</dbReference>
<protein>
    <submittedName>
        <fullName evidence="4">Aste57867_22520 protein</fullName>
    </submittedName>
</protein>
<dbReference type="SUPFAM" id="SSF55315">
    <property type="entry name" value="L30e-like"/>
    <property type="match status" value="1"/>
</dbReference>
<feature type="compositionally biased region" description="Polar residues" evidence="1">
    <location>
        <begin position="16"/>
        <end position="28"/>
    </location>
</feature>
<dbReference type="Pfam" id="PF01248">
    <property type="entry name" value="Ribosomal_L7Ae"/>
    <property type="match status" value="1"/>
</dbReference>
<dbReference type="PANTHER" id="PTHR13284:SF4">
    <property type="entry name" value="C2H2-TYPE DOMAIN-CONTAINING PROTEIN"/>
    <property type="match status" value="1"/>
</dbReference>
<organism evidence="4 5">
    <name type="scientific">Aphanomyces stellatus</name>
    <dbReference type="NCBI Taxonomy" id="120398"/>
    <lineage>
        <taxon>Eukaryota</taxon>
        <taxon>Sar</taxon>
        <taxon>Stramenopiles</taxon>
        <taxon>Oomycota</taxon>
        <taxon>Saprolegniomycetes</taxon>
        <taxon>Saprolegniales</taxon>
        <taxon>Verrucalvaceae</taxon>
        <taxon>Aphanomyces</taxon>
    </lineage>
</organism>
<gene>
    <name evidence="4" type="primary">Aste57867_22520</name>
    <name evidence="3" type="ORF">As57867_022450</name>
    <name evidence="4" type="ORF">ASTE57867_22520</name>
</gene>
<dbReference type="GO" id="GO:0003730">
    <property type="term" value="F:mRNA 3'-UTR binding"/>
    <property type="evidence" value="ECO:0007669"/>
    <property type="project" value="TreeGrafter"/>
</dbReference>
<evidence type="ECO:0000256" key="1">
    <source>
        <dbReference type="SAM" id="MobiDB-lite"/>
    </source>
</evidence>
<feature type="compositionally biased region" description="Basic residues" evidence="1">
    <location>
        <begin position="209"/>
        <end position="218"/>
    </location>
</feature>
<dbReference type="GO" id="GO:0043021">
    <property type="term" value="F:ribonucleoprotein complex binding"/>
    <property type="evidence" value="ECO:0007669"/>
    <property type="project" value="TreeGrafter"/>
</dbReference>
<feature type="domain" description="Ribosomal protein eL8/eL30/eS12/Gadd45" evidence="2">
    <location>
        <begin position="501"/>
        <end position="592"/>
    </location>
</feature>
<feature type="region of interest" description="Disordered" evidence="1">
    <location>
        <begin position="1"/>
        <end position="218"/>
    </location>
</feature>
<dbReference type="InterPro" id="IPR040051">
    <property type="entry name" value="SECISBP2"/>
</dbReference>
<evidence type="ECO:0000313" key="3">
    <source>
        <dbReference type="EMBL" id="KAF0685621.1"/>
    </source>
</evidence>
<dbReference type="PANTHER" id="PTHR13284">
    <property type="entry name" value="GH01354P"/>
    <property type="match status" value="1"/>
</dbReference>
<dbReference type="InterPro" id="IPR012677">
    <property type="entry name" value="Nucleotide-bd_a/b_plait_sf"/>
</dbReference>
<reference evidence="4 5" key="1">
    <citation type="submission" date="2019-03" db="EMBL/GenBank/DDBJ databases">
        <authorList>
            <person name="Gaulin E."/>
            <person name="Dumas B."/>
        </authorList>
    </citation>
    <scope>NUCLEOTIDE SEQUENCE [LARGE SCALE GENOMIC DNA]</scope>
    <source>
        <strain evidence="4">CBS 568.67</strain>
    </source>
</reference>
<dbReference type="InterPro" id="IPR029064">
    <property type="entry name" value="Ribosomal_eL30-like_sf"/>
</dbReference>
<dbReference type="AlphaFoldDB" id="A0A485LL00"/>
<reference evidence="3" key="2">
    <citation type="submission" date="2019-06" db="EMBL/GenBank/DDBJ databases">
        <title>Genomics analysis of Aphanomyces spp. identifies a new class of oomycete effector associated with host adaptation.</title>
        <authorList>
            <person name="Gaulin E."/>
        </authorList>
    </citation>
    <scope>NUCLEOTIDE SEQUENCE</scope>
    <source>
        <strain evidence="3">CBS 578.67</strain>
    </source>
</reference>
<dbReference type="SUPFAM" id="SSF54928">
    <property type="entry name" value="RNA-binding domain, RBD"/>
    <property type="match status" value="1"/>
</dbReference>
<dbReference type="OrthoDB" id="263617at2759"/>
<feature type="compositionally biased region" description="Polar residues" evidence="1">
    <location>
        <begin position="186"/>
        <end position="195"/>
    </location>
</feature>